<proteinExistence type="inferred from homology"/>
<dbReference type="PANTHER" id="PTHR43523">
    <property type="entry name" value="GLUCOSE-1-PHOSPHATE ADENYLYLTRANSFERASE-RELATED"/>
    <property type="match status" value="1"/>
</dbReference>
<reference evidence="5" key="2">
    <citation type="submission" date="2021-04" db="EMBL/GenBank/DDBJ databases">
        <authorList>
            <person name="Gilroy R."/>
        </authorList>
    </citation>
    <scope>NUCLEOTIDE SEQUENCE</scope>
    <source>
        <strain evidence="5">CHK187-5294</strain>
    </source>
</reference>
<dbReference type="GO" id="GO:0008878">
    <property type="term" value="F:glucose-1-phosphate adenylyltransferase activity"/>
    <property type="evidence" value="ECO:0007669"/>
    <property type="project" value="UniProtKB-EC"/>
</dbReference>
<name>A0A9D2CZL4_9FIRM</name>
<keyword evidence="2" id="KW-0320">Glycogen biosynthesis</keyword>
<dbReference type="SUPFAM" id="SSF53448">
    <property type="entry name" value="Nucleotide-diphospho-sugar transferases"/>
    <property type="match status" value="1"/>
</dbReference>
<protein>
    <submittedName>
        <fullName evidence="5">Glucose-1-phosphate adenylyltransferase subunit GlgD</fullName>
        <ecNumber evidence="5">2.7.7.27</ecNumber>
    </submittedName>
</protein>
<dbReference type="InterPro" id="IPR011832">
    <property type="entry name" value="GlgDAde_trans"/>
</dbReference>
<dbReference type="Pfam" id="PF24894">
    <property type="entry name" value="Hexapep_GlmU"/>
    <property type="match status" value="1"/>
</dbReference>
<evidence type="ECO:0000313" key="5">
    <source>
        <dbReference type="EMBL" id="HIZ03687.1"/>
    </source>
</evidence>
<accession>A0A9D2CZL4</accession>
<dbReference type="Proteomes" id="UP000824132">
    <property type="component" value="Unassembled WGS sequence"/>
</dbReference>
<keyword evidence="5" id="KW-0808">Transferase</keyword>
<dbReference type="GO" id="GO:0005978">
    <property type="term" value="P:glycogen biosynthetic process"/>
    <property type="evidence" value="ECO:0007669"/>
    <property type="project" value="UniProtKB-KW"/>
</dbReference>
<reference evidence="5" key="1">
    <citation type="journal article" date="2021" name="PeerJ">
        <title>Extensive microbial diversity within the chicken gut microbiome revealed by metagenomics and culture.</title>
        <authorList>
            <person name="Gilroy R."/>
            <person name="Ravi A."/>
            <person name="Getino M."/>
            <person name="Pursley I."/>
            <person name="Horton D.L."/>
            <person name="Alikhan N.F."/>
            <person name="Baker D."/>
            <person name="Gharbi K."/>
            <person name="Hall N."/>
            <person name="Watson M."/>
            <person name="Adriaenssens E.M."/>
            <person name="Foster-Nyarko E."/>
            <person name="Jarju S."/>
            <person name="Secka A."/>
            <person name="Antonio M."/>
            <person name="Oren A."/>
            <person name="Chaudhuri R.R."/>
            <person name="La Ragione R."/>
            <person name="Hildebrand F."/>
            <person name="Pallen M.J."/>
        </authorList>
    </citation>
    <scope>NUCLEOTIDE SEQUENCE</scope>
    <source>
        <strain evidence="5">CHK187-5294</strain>
    </source>
</reference>
<dbReference type="SUPFAM" id="SSF51161">
    <property type="entry name" value="Trimeric LpxA-like enzymes"/>
    <property type="match status" value="1"/>
</dbReference>
<comment type="similarity">
    <text evidence="1">Belongs to the bacterial/plant glucose-1-phosphate adenylyltransferase family.</text>
</comment>
<dbReference type="NCBIfam" id="TIGR02092">
    <property type="entry name" value="glgD"/>
    <property type="match status" value="1"/>
</dbReference>
<dbReference type="CDD" id="cd02508">
    <property type="entry name" value="ADP_Glucose_PP"/>
    <property type="match status" value="1"/>
</dbReference>
<dbReference type="EMBL" id="DXCL01000026">
    <property type="protein sequence ID" value="HIZ03687.1"/>
    <property type="molecule type" value="Genomic_DNA"/>
</dbReference>
<feature type="domain" description="Glucose-1-phosphate adenylyltransferase/Bifunctional protein GlmU-like C-terminal hexapeptide" evidence="4">
    <location>
        <begin position="282"/>
        <end position="351"/>
    </location>
</feature>
<evidence type="ECO:0000256" key="1">
    <source>
        <dbReference type="ARBA" id="ARBA00010443"/>
    </source>
</evidence>
<keyword evidence="5" id="KW-0548">Nucleotidyltransferase</keyword>
<dbReference type="CDD" id="cd04651">
    <property type="entry name" value="LbH_G1P_AT_C"/>
    <property type="match status" value="1"/>
</dbReference>
<comment type="caution">
    <text evidence="5">The sequence shown here is derived from an EMBL/GenBank/DDBJ whole genome shotgun (WGS) entry which is preliminary data.</text>
</comment>
<dbReference type="InterPro" id="IPR056818">
    <property type="entry name" value="GlmU/GlgC-like_hexapep"/>
</dbReference>
<evidence type="ECO:0000256" key="2">
    <source>
        <dbReference type="ARBA" id="ARBA00023056"/>
    </source>
</evidence>
<dbReference type="Pfam" id="PF00483">
    <property type="entry name" value="NTP_transferase"/>
    <property type="match status" value="1"/>
</dbReference>
<gene>
    <name evidence="5" type="primary">glgD</name>
    <name evidence="5" type="ORF">H9727_05315</name>
</gene>
<dbReference type="Gene3D" id="2.160.10.10">
    <property type="entry name" value="Hexapeptide repeat proteins"/>
    <property type="match status" value="1"/>
</dbReference>
<feature type="domain" description="Nucleotidyl transferase" evidence="3">
    <location>
        <begin position="19"/>
        <end position="175"/>
    </location>
</feature>
<dbReference type="InterPro" id="IPR011004">
    <property type="entry name" value="Trimer_LpxA-like_sf"/>
</dbReference>
<evidence type="ECO:0000259" key="3">
    <source>
        <dbReference type="Pfam" id="PF00483"/>
    </source>
</evidence>
<organism evidence="5 6">
    <name type="scientific">Candidatus Borkfalkia avistercoris</name>
    <dbReference type="NCBI Taxonomy" id="2838504"/>
    <lineage>
        <taxon>Bacteria</taxon>
        <taxon>Bacillati</taxon>
        <taxon>Bacillota</taxon>
        <taxon>Clostridia</taxon>
        <taxon>Christensenellales</taxon>
        <taxon>Christensenellaceae</taxon>
        <taxon>Candidatus Borkfalkia</taxon>
    </lineage>
</organism>
<dbReference type="InterPro" id="IPR011831">
    <property type="entry name" value="ADP-Glc_PPase"/>
</dbReference>
<dbReference type="InterPro" id="IPR029044">
    <property type="entry name" value="Nucleotide-diphossugar_trans"/>
</dbReference>
<dbReference type="PANTHER" id="PTHR43523:SF6">
    <property type="entry name" value="GLYCOGEN BIOSYNTHESIS PROTEIN GLGD"/>
    <property type="match status" value="1"/>
</dbReference>
<dbReference type="AlphaFoldDB" id="A0A9D2CZL4"/>
<evidence type="ECO:0000259" key="4">
    <source>
        <dbReference type="Pfam" id="PF24894"/>
    </source>
</evidence>
<sequence length="369" mass="41014">MSAVGVIFSNIHDENIPELSRQRTMGSIPFGGRYRLIDFALSNFVNSGITTVGVITKNNYQSLMDHLGSGKDWDLARKTGGLILLPPFGATNTEGLYRNRLEALKNITGFLSKRNEDYVVLSDCDGVFRMDLSEVIDYHEDKQADITLVCHDEELVGSPSGYTAVKTDETGRVTEVRINSLARGKNKFYINVMVLSRPFLLDLINDAVAHGYKSFREDILLKNTKSLKIYAYDFGGYHASIDSLGTYFKHNMELLDKSIRDELFGARDIYTKVRDSAPSKYGENSCVKNSLISDGCVVEGTVENSILFRGVKIGKGAVIKNSIIMQDSVIGEKVITDCVITDKNVVIRDNRILAGCDVQPYFIPKGTMI</sequence>
<evidence type="ECO:0000313" key="6">
    <source>
        <dbReference type="Proteomes" id="UP000824132"/>
    </source>
</evidence>
<dbReference type="EC" id="2.7.7.27" evidence="5"/>
<dbReference type="InterPro" id="IPR005835">
    <property type="entry name" value="NTP_transferase_dom"/>
</dbReference>
<dbReference type="Gene3D" id="3.90.550.10">
    <property type="entry name" value="Spore Coat Polysaccharide Biosynthesis Protein SpsA, Chain A"/>
    <property type="match status" value="1"/>
</dbReference>